<organism evidence="1 2">
    <name type="scientific">Vararia minispora EC-137</name>
    <dbReference type="NCBI Taxonomy" id="1314806"/>
    <lineage>
        <taxon>Eukaryota</taxon>
        <taxon>Fungi</taxon>
        <taxon>Dikarya</taxon>
        <taxon>Basidiomycota</taxon>
        <taxon>Agaricomycotina</taxon>
        <taxon>Agaricomycetes</taxon>
        <taxon>Russulales</taxon>
        <taxon>Lachnocladiaceae</taxon>
        <taxon>Vararia</taxon>
    </lineage>
</organism>
<reference evidence="1" key="1">
    <citation type="submission" date="2021-02" db="EMBL/GenBank/DDBJ databases">
        <authorList>
            <consortium name="DOE Joint Genome Institute"/>
            <person name="Ahrendt S."/>
            <person name="Looney B.P."/>
            <person name="Miyauchi S."/>
            <person name="Morin E."/>
            <person name="Drula E."/>
            <person name="Courty P.E."/>
            <person name="Chicoki N."/>
            <person name="Fauchery L."/>
            <person name="Kohler A."/>
            <person name="Kuo A."/>
            <person name="Labutti K."/>
            <person name="Pangilinan J."/>
            <person name="Lipzen A."/>
            <person name="Riley R."/>
            <person name="Andreopoulos W."/>
            <person name="He G."/>
            <person name="Johnson J."/>
            <person name="Barry K.W."/>
            <person name="Grigoriev I.V."/>
            <person name="Nagy L."/>
            <person name="Hibbett D."/>
            <person name="Henrissat B."/>
            <person name="Matheny P.B."/>
            <person name="Labbe J."/>
            <person name="Martin F."/>
        </authorList>
    </citation>
    <scope>NUCLEOTIDE SEQUENCE</scope>
    <source>
        <strain evidence="1">EC-137</strain>
    </source>
</reference>
<name>A0ACB8QAU4_9AGAM</name>
<reference evidence="1" key="2">
    <citation type="journal article" date="2022" name="New Phytol.">
        <title>Evolutionary transition to the ectomycorrhizal habit in the genomes of a hyperdiverse lineage of mushroom-forming fungi.</title>
        <authorList>
            <person name="Looney B."/>
            <person name="Miyauchi S."/>
            <person name="Morin E."/>
            <person name="Drula E."/>
            <person name="Courty P.E."/>
            <person name="Kohler A."/>
            <person name="Kuo A."/>
            <person name="LaButti K."/>
            <person name="Pangilinan J."/>
            <person name="Lipzen A."/>
            <person name="Riley R."/>
            <person name="Andreopoulos W."/>
            <person name="He G."/>
            <person name="Johnson J."/>
            <person name="Nolan M."/>
            <person name="Tritt A."/>
            <person name="Barry K.W."/>
            <person name="Grigoriev I.V."/>
            <person name="Nagy L.G."/>
            <person name="Hibbett D."/>
            <person name="Henrissat B."/>
            <person name="Matheny P.B."/>
            <person name="Labbe J."/>
            <person name="Martin F.M."/>
        </authorList>
    </citation>
    <scope>NUCLEOTIDE SEQUENCE</scope>
    <source>
        <strain evidence="1">EC-137</strain>
    </source>
</reference>
<keyword evidence="2" id="KW-1185">Reference proteome</keyword>
<evidence type="ECO:0000313" key="2">
    <source>
        <dbReference type="Proteomes" id="UP000814128"/>
    </source>
</evidence>
<protein>
    <submittedName>
        <fullName evidence="1">CHAT domain-containing protein</fullName>
    </submittedName>
</protein>
<proteinExistence type="predicted"/>
<comment type="caution">
    <text evidence="1">The sequence shown here is derived from an EMBL/GenBank/DDBJ whole genome shotgun (WGS) entry which is preliminary data.</text>
</comment>
<sequence>MCLNLFGGALHARFDALGDDRDAEAALDVLRYAVFLTSDGNIHAGGYLNNFGHALHSRFVRFGELQDIHEAISTLRRAVAISHSDPPTKAMFLSSLGLSLQSRHDVLLGVEDLNGALAAHEEALQLTPDNHPSKAARLSAFVASLHHRFNLRNDIRIIDLAIRLQQQAIDLTPPNDVSLPTRLCSLGLALFRRFDRLKEISDIDASIAVLEQAVNACLETSPEKGPTMCNLANSFFYRYRRTFNSADADAAVQIYRRAVDLIPEGHIFRAGGLMGLGNALNQRFKSSKEPADLDEAADTLRKAILLLPEKHSKKPACTTNLAIVLQSRFIRSGERHDIDKAVDLLRQAISLVPPFHPERTALLFTLGESLRLQYYNRLITEDQALEIANIFLDAAKQDTGDVRVRIKALVYCSTIVDTLFPDFPAREGLYEMFFQLLPRLVWLGAKLRRRFDELSELRSSLSMLSSAVAFAISSGNLPLAVEWFEHGRGLVYGQILALRTQLDDLRTVNLELADELQEVSAQLASLSSSSDSELSITSSAAVLSYSAHSTQERQGQVHRQLADAYYSLVQKARSIAGFEDFLRPRRFNQLQNASRASPIILLNLTSDRCDALVLTPTRLAGADIVHVPLPLMNLSVAKNMRKALVTALQEYGISARGSVRSGARQIDNMRTVLRLLWQRIVQPILSAIEGILYDVATDSLPHVTWCAMGPLAFLPFHAAGIYAPNDSYSPKVFDFVISSYTPNLTALLKTSLQKIVPIVRPRVLVISQSATPGQAPLPGAAREVAVLERHFPDPIHLSGGSATRERVLQAMDDAEWIHFACHAVQNTEEPTHSAFLLQDSKLSLLDIMSRSFTHADFAVLSACQTATGSSLLPEEAVHLAAGMLIAGYRNVVGTMWSIIDEDGPTLTESLYATLNGDSRKTAYALHSAVGTLREKVGEDAFTRWVPFIHLGG</sequence>
<evidence type="ECO:0000313" key="1">
    <source>
        <dbReference type="EMBL" id="KAI0028954.1"/>
    </source>
</evidence>
<gene>
    <name evidence="1" type="ORF">K488DRAFT_57487</name>
</gene>
<dbReference type="Proteomes" id="UP000814128">
    <property type="component" value="Unassembled WGS sequence"/>
</dbReference>
<accession>A0ACB8QAU4</accession>
<dbReference type="EMBL" id="MU273711">
    <property type="protein sequence ID" value="KAI0028954.1"/>
    <property type="molecule type" value="Genomic_DNA"/>
</dbReference>